<gene>
    <name evidence="1" type="ORF">PACLA_8A042817</name>
</gene>
<name>A0A7D9JXQ1_PARCT</name>
<comment type="caution">
    <text evidence="1">The sequence shown here is derived from an EMBL/GenBank/DDBJ whole genome shotgun (WGS) entry which is preliminary data.</text>
</comment>
<organism evidence="1 2">
    <name type="scientific">Paramuricea clavata</name>
    <name type="common">Red gorgonian</name>
    <name type="synonym">Violescent sea-whip</name>
    <dbReference type="NCBI Taxonomy" id="317549"/>
    <lineage>
        <taxon>Eukaryota</taxon>
        <taxon>Metazoa</taxon>
        <taxon>Cnidaria</taxon>
        <taxon>Anthozoa</taxon>
        <taxon>Octocorallia</taxon>
        <taxon>Malacalcyonacea</taxon>
        <taxon>Plexauridae</taxon>
        <taxon>Paramuricea</taxon>
    </lineage>
</organism>
<dbReference type="InterPro" id="IPR035985">
    <property type="entry name" value="Ubiquitin-activating_enz"/>
</dbReference>
<dbReference type="OrthoDB" id="1708823at2759"/>
<dbReference type="Proteomes" id="UP001152795">
    <property type="component" value="Unassembled WGS sequence"/>
</dbReference>
<dbReference type="EMBL" id="CACRXK020023879">
    <property type="protein sequence ID" value="CAB4038160.1"/>
    <property type="molecule type" value="Genomic_DNA"/>
</dbReference>
<dbReference type="Gene3D" id="3.40.50.720">
    <property type="entry name" value="NAD(P)-binding Rossmann-like Domain"/>
    <property type="match status" value="1"/>
</dbReference>
<dbReference type="GO" id="GO:0008641">
    <property type="term" value="F:ubiquitin-like modifier activating enzyme activity"/>
    <property type="evidence" value="ECO:0007669"/>
    <property type="project" value="InterPro"/>
</dbReference>
<proteinExistence type="predicted"/>
<dbReference type="SUPFAM" id="SSF69572">
    <property type="entry name" value="Activating enzymes of the ubiquitin-like proteins"/>
    <property type="match status" value="1"/>
</dbReference>
<sequence length="194" mass="22277">MHVPASVLLQCIVVFLQSPPFWILCKALKEFVNETGNLPLRGSIPDMTADSKRFIELQNCYHEKALEDVQNISEKLHAILASVGKKTNFIEDDEIRLFCKNAAFLRVIRCRSLEEEYKTFPKCLDGLIGEPDSDVVFYVLFRAVDKFYSSFDRYPGEVDEDVEGDCEKLQACVTDLFKEWGIQSGIKEDYVKEM</sequence>
<evidence type="ECO:0000313" key="2">
    <source>
        <dbReference type="Proteomes" id="UP001152795"/>
    </source>
</evidence>
<reference evidence="1" key="1">
    <citation type="submission" date="2020-04" db="EMBL/GenBank/DDBJ databases">
        <authorList>
            <person name="Alioto T."/>
            <person name="Alioto T."/>
            <person name="Gomez Garrido J."/>
        </authorList>
    </citation>
    <scope>NUCLEOTIDE SEQUENCE</scope>
    <source>
        <strain evidence="1">A484AB</strain>
    </source>
</reference>
<dbReference type="AlphaFoldDB" id="A0A7D9JXQ1"/>
<evidence type="ECO:0000313" key="1">
    <source>
        <dbReference type="EMBL" id="CAB4038160.1"/>
    </source>
</evidence>
<accession>A0A7D9JXQ1</accession>
<keyword evidence="2" id="KW-1185">Reference proteome</keyword>
<protein>
    <submittedName>
        <fullName evidence="1">NEDD8-activating enzyme E1 regulatory subunit</fullName>
    </submittedName>
</protein>